<keyword evidence="3" id="KW-1185">Reference proteome</keyword>
<dbReference type="AlphaFoldDB" id="A0A9P8Y933"/>
<comment type="caution">
    <text evidence="2">The sequence shown here is derived from an EMBL/GenBank/DDBJ whole genome shotgun (WGS) entry which is preliminary data.</text>
</comment>
<sequence>MTGNKRVVPGSRLGRSSGTQGSQAKAHTFVYAALLIDYLLEFRAVLQHSIISSQTGPSRLPDPAAIHDELFVCLFDAFLFSSFRLDLCHHWEASSSAGGTSAQKRQRFITSTDRPLLTTWPTFGVEKASNVTAPGSLSASGALSGSTSAGTISLPQGLP</sequence>
<proteinExistence type="predicted"/>
<dbReference type="EMBL" id="JAGTJQ010000004">
    <property type="protein sequence ID" value="KAH7033228.1"/>
    <property type="molecule type" value="Genomic_DNA"/>
</dbReference>
<dbReference type="GeneID" id="70186223"/>
<evidence type="ECO:0000313" key="2">
    <source>
        <dbReference type="EMBL" id="KAH7033228.1"/>
    </source>
</evidence>
<dbReference type="Proteomes" id="UP000756346">
    <property type="component" value="Unassembled WGS sequence"/>
</dbReference>
<name>A0A9P8Y933_9PEZI</name>
<dbReference type="RefSeq" id="XP_046014060.1">
    <property type="nucleotide sequence ID" value="XM_046156677.1"/>
</dbReference>
<reference evidence="2" key="1">
    <citation type="journal article" date="2021" name="Nat. Commun.">
        <title>Genetic determinants of endophytism in the Arabidopsis root mycobiome.</title>
        <authorList>
            <person name="Mesny F."/>
            <person name="Miyauchi S."/>
            <person name="Thiergart T."/>
            <person name="Pickel B."/>
            <person name="Atanasova L."/>
            <person name="Karlsson M."/>
            <person name="Huettel B."/>
            <person name="Barry K.W."/>
            <person name="Haridas S."/>
            <person name="Chen C."/>
            <person name="Bauer D."/>
            <person name="Andreopoulos W."/>
            <person name="Pangilinan J."/>
            <person name="LaButti K."/>
            <person name="Riley R."/>
            <person name="Lipzen A."/>
            <person name="Clum A."/>
            <person name="Drula E."/>
            <person name="Henrissat B."/>
            <person name="Kohler A."/>
            <person name="Grigoriev I.V."/>
            <person name="Martin F.M."/>
            <person name="Hacquard S."/>
        </authorList>
    </citation>
    <scope>NUCLEOTIDE SEQUENCE</scope>
    <source>
        <strain evidence="2">MPI-CAGE-CH-0230</strain>
    </source>
</reference>
<gene>
    <name evidence="2" type="ORF">B0I36DRAFT_348317</name>
</gene>
<evidence type="ECO:0000313" key="3">
    <source>
        <dbReference type="Proteomes" id="UP000756346"/>
    </source>
</evidence>
<feature type="region of interest" description="Disordered" evidence="1">
    <location>
        <begin position="139"/>
        <end position="159"/>
    </location>
</feature>
<protein>
    <submittedName>
        <fullName evidence="2">Uncharacterized protein</fullName>
    </submittedName>
</protein>
<evidence type="ECO:0000256" key="1">
    <source>
        <dbReference type="SAM" id="MobiDB-lite"/>
    </source>
</evidence>
<accession>A0A9P8Y933</accession>
<feature type="region of interest" description="Disordered" evidence="1">
    <location>
        <begin position="1"/>
        <end position="20"/>
    </location>
</feature>
<organism evidence="2 3">
    <name type="scientific">Microdochium trichocladiopsis</name>
    <dbReference type="NCBI Taxonomy" id="1682393"/>
    <lineage>
        <taxon>Eukaryota</taxon>
        <taxon>Fungi</taxon>
        <taxon>Dikarya</taxon>
        <taxon>Ascomycota</taxon>
        <taxon>Pezizomycotina</taxon>
        <taxon>Sordariomycetes</taxon>
        <taxon>Xylariomycetidae</taxon>
        <taxon>Xylariales</taxon>
        <taxon>Microdochiaceae</taxon>
        <taxon>Microdochium</taxon>
    </lineage>
</organism>